<dbReference type="EMBL" id="JBBCAQ010000037">
    <property type="protein sequence ID" value="KAK7573300.1"/>
    <property type="molecule type" value="Genomic_DNA"/>
</dbReference>
<dbReference type="Proteomes" id="UP001367676">
    <property type="component" value="Unassembled WGS sequence"/>
</dbReference>
<accession>A0AAN9T4A1</accession>
<evidence type="ECO:0000313" key="3">
    <source>
        <dbReference type="Proteomes" id="UP001367676"/>
    </source>
</evidence>
<feature type="compositionally biased region" description="Basic and acidic residues" evidence="1">
    <location>
        <begin position="87"/>
        <end position="96"/>
    </location>
</feature>
<name>A0AAN9T4A1_9HEMI</name>
<protein>
    <submittedName>
        <fullName evidence="2">Uncharacterized protein</fullName>
    </submittedName>
</protein>
<gene>
    <name evidence="2" type="ORF">V9T40_010491</name>
</gene>
<comment type="caution">
    <text evidence="2">The sequence shown here is derived from an EMBL/GenBank/DDBJ whole genome shotgun (WGS) entry which is preliminary data.</text>
</comment>
<dbReference type="AlphaFoldDB" id="A0AAN9T4A1"/>
<proteinExistence type="predicted"/>
<evidence type="ECO:0000256" key="1">
    <source>
        <dbReference type="SAM" id="MobiDB-lite"/>
    </source>
</evidence>
<reference evidence="2 3" key="1">
    <citation type="submission" date="2024-03" db="EMBL/GenBank/DDBJ databases">
        <title>Adaptation during the transition from Ophiocordyceps entomopathogen to insect associate is accompanied by gene loss and intensified selection.</title>
        <authorList>
            <person name="Ward C.M."/>
            <person name="Onetto C.A."/>
            <person name="Borneman A.R."/>
        </authorList>
    </citation>
    <scope>NUCLEOTIDE SEQUENCE [LARGE SCALE GENOMIC DNA]</scope>
    <source>
        <strain evidence="2">AWRI1</strain>
        <tissue evidence="2">Single Adult Female</tissue>
    </source>
</reference>
<evidence type="ECO:0000313" key="2">
    <source>
        <dbReference type="EMBL" id="KAK7573300.1"/>
    </source>
</evidence>
<sequence>MDTTADRCGRCFDDNAIGSTMRKDDDGGGGGGVIRVADSGLLEYETRNRRPTSALVTNYDYPTVYSLLSTLYSLLVFASRLRPRAAPHNENDENERVTGSQGGEAEREKKHRLSFDPIQLTKEEQRSRPSNLCIRESPSGYPPLSTVSAVAAAAAAAAAASEAK</sequence>
<keyword evidence="3" id="KW-1185">Reference proteome</keyword>
<organism evidence="2 3">
    <name type="scientific">Parthenolecanium corni</name>
    <dbReference type="NCBI Taxonomy" id="536013"/>
    <lineage>
        <taxon>Eukaryota</taxon>
        <taxon>Metazoa</taxon>
        <taxon>Ecdysozoa</taxon>
        <taxon>Arthropoda</taxon>
        <taxon>Hexapoda</taxon>
        <taxon>Insecta</taxon>
        <taxon>Pterygota</taxon>
        <taxon>Neoptera</taxon>
        <taxon>Paraneoptera</taxon>
        <taxon>Hemiptera</taxon>
        <taxon>Sternorrhyncha</taxon>
        <taxon>Coccoidea</taxon>
        <taxon>Coccidae</taxon>
        <taxon>Parthenolecanium</taxon>
    </lineage>
</organism>
<feature type="region of interest" description="Disordered" evidence="1">
    <location>
        <begin position="84"/>
        <end position="142"/>
    </location>
</feature>